<dbReference type="InterPro" id="IPR003838">
    <property type="entry name" value="ABC3_permease_C"/>
</dbReference>
<evidence type="ECO:0000256" key="1">
    <source>
        <dbReference type="ARBA" id="ARBA00004651"/>
    </source>
</evidence>
<evidence type="ECO:0000256" key="6">
    <source>
        <dbReference type="SAM" id="Phobius"/>
    </source>
</evidence>
<keyword evidence="2" id="KW-1003">Cell membrane</keyword>
<evidence type="ECO:0000313" key="8">
    <source>
        <dbReference type="EMBL" id="KPU43240.1"/>
    </source>
</evidence>
<feature type="transmembrane region" description="Helical" evidence="6">
    <location>
        <begin position="425"/>
        <end position="446"/>
    </location>
</feature>
<evidence type="ECO:0000256" key="2">
    <source>
        <dbReference type="ARBA" id="ARBA00022475"/>
    </source>
</evidence>
<dbReference type="PANTHER" id="PTHR30287:SF1">
    <property type="entry name" value="INNER MEMBRANE PROTEIN"/>
    <property type="match status" value="1"/>
</dbReference>
<dbReference type="EMBL" id="LKET01000041">
    <property type="protein sequence ID" value="KPU43240.1"/>
    <property type="molecule type" value="Genomic_DNA"/>
</dbReference>
<feature type="transmembrane region" description="Helical" evidence="6">
    <location>
        <begin position="698"/>
        <end position="720"/>
    </location>
</feature>
<keyword evidence="3 6" id="KW-0812">Transmembrane</keyword>
<feature type="transmembrane region" description="Helical" evidence="6">
    <location>
        <begin position="20"/>
        <end position="41"/>
    </location>
</feature>
<comment type="subcellular location">
    <subcellularLocation>
        <location evidence="1">Cell membrane</location>
        <topology evidence="1">Multi-pass membrane protein</topology>
    </subcellularLocation>
</comment>
<sequence length="774" mass="86102">MVNMLQKKIFRDIRENRWSFLAIVCICSLGIALYSGINLYVSTVEKVVSGYYEDANLADYWIYKGKISNSDLDKIRSLDGIEEAQYRKVTDITLPGASGAVLHIHAIDEAAKINVPELLEGSLLDGSEKRSLLLDSRFAEAHGISAGDVITAGEGESQKEWLVKGIVRDVEYVYYAPEGLTVPDYRKYGFAYTNASALPEVAFNEIILTVDKGSNLSQEEISNRVREALEGANILSRHHQTSYRKVADAMTGIKQIGLLFSMAFFLTAALVTWITVSRMMENQRQHLGTLRSLGYSKKEITGRYVLLGVLITIPAMILGWAAARYLIAELLYRVGITYYTIEATGVTPFTPHFFLSVFCVAVVTCGATVLSCRKSLKSTPAALMRPKPPAQGHRILLERITPFWRSLSFSGKIVTRNLFRNKARLIMGLVGIIGSTSLILCGFGLMNSINSMLDRAFDETVQYNVEIKLRTPSTVEQFSDIYGVLHSAQNIDATMAFSIYLYGKNGSMQSPYLVVMDEEQRSLSFKDTKGNPVDLPEDGAFITPRMADALGVDVGDTITAERLDGIVISLKVANIVDFPVGNEVYIGKTAFSKVSDLPFLVRTLLIRGQGMDLSGLKDDPRISLVETKEEMRSNMLIVLEALQSFQAILILFSGLLAFAVMMVLGRMNYYERIRELATLKVLGFRRNEMKRLVLRENIWITIFGLPFGYIIGSLLLRAILQQATTPDLEILPLITAFSTALGFAFMLAFTMLVNYVMGRKFKSIDMVASLKSVE</sequence>
<protein>
    <submittedName>
        <fullName evidence="8">FtsX-like permease family protein</fullName>
    </submittedName>
</protein>
<evidence type="ECO:0000259" key="7">
    <source>
        <dbReference type="Pfam" id="PF02687"/>
    </source>
</evidence>
<name>A0A0N8NSX4_9CLOT</name>
<dbReference type="PATRIC" id="fig|36849.3.peg.3448"/>
<dbReference type="Proteomes" id="UP000050326">
    <property type="component" value="Unassembled WGS sequence"/>
</dbReference>
<evidence type="ECO:0000256" key="5">
    <source>
        <dbReference type="ARBA" id="ARBA00023136"/>
    </source>
</evidence>
<dbReference type="GO" id="GO:0005886">
    <property type="term" value="C:plasma membrane"/>
    <property type="evidence" value="ECO:0007669"/>
    <property type="project" value="UniProtKB-SubCell"/>
</dbReference>
<evidence type="ECO:0000256" key="3">
    <source>
        <dbReference type="ARBA" id="ARBA00022692"/>
    </source>
</evidence>
<feature type="transmembrane region" description="Helical" evidence="6">
    <location>
        <begin position="256"/>
        <end position="276"/>
    </location>
</feature>
<organism evidence="8 9">
    <name type="scientific">Oxobacter pfennigii</name>
    <dbReference type="NCBI Taxonomy" id="36849"/>
    <lineage>
        <taxon>Bacteria</taxon>
        <taxon>Bacillati</taxon>
        <taxon>Bacillota</taxon>
        <taxon>Clostridia</taxon>
        <taxon>Eubacteriales</taxon>
        <taxon>Clostridiaceae</taxon>
        <taxon>Oxobacter</taxon>
    </lineage>
</organism>
<dbReference type="InterPro" id="IPR038766">
    <property type="entry name" value="Membrane_comp_ABC_pdt"/>
</dbReference>
<keyword evidence="9" id="KW-1185">Reference proteome</keyword>
<dbReference type="Pfam" id="PF02687">
    <property type="entry name" value="FtsX"/>
    <property type="match status" value="2"/>
</dbReference>
<feature type="domain" description="ABC3 transporter permease C-terminal" evidence="7">
    <location>
        <begin position="259"/>
        <end position="380"/>
    </location>
</feature>
<feature type="transmembrane region" description="Helical" evidence="6">
    <location>
        <begin position="353"/>
        <end position="372"/>
    </location>
</feature>
<dbReference type="OrthoDB" id="5137249at2"/>
<dbReference type="PANTHER" id="PTHR30287">
    <property type="entry name" value="MEMBRANE COMPONENT OF PREDICTED ABC SUPERFAMILY METABOLITE UPTAKE TRANSPORTER"/>
    <property type="match status" value="1"/>
</dbReference>
<feature type="transmembrane region" description="Helical" evidence="6">
    <location>
        <begin position="304"/>
        <end position="323"/>
    </location>
</feature>
<accession>A0A0N8NSX4</accession>
<feature type="transmembrane region" description="Helical" evidence="6">
    <location>
        <begin position="732"/>
        <end position="756"/>
    </location>
</feature>
<keyword evidence="4 6" id="KW-1133">Transmembrane helix</keyword>
<keyword evidence="5 6" id="KW-0472">Membrane</keyword>
<evidence type="ECO:0000313" key="9">
    <source>
        <dbReference type="Proteomes" id="UP000050326"/>
    </source>
</evidence>
<reference evidence="8 9" key="1">
    <citation type="submission" date="2015-09" db="EMBL/GenBank/DDBJ databases">
        <title>Genome sequence of Oxobacter pfennigii DSM 3222.</title>
        <authorList>
            <person name="Poehlein A."/>
            <person name="Bengelsdorf F.R."/>
            <person name="Schiel-Bengelsdorf B."/>
            <person name="Duerre P."/>
            <person name="Daniel R."/>
        </authorList>
    </citation>
    <scope>NUCLEOTIDE SEQUENCE [LARGE SCALE GENOMIC DNA]</scope>
    <source>
        <strain evidence="8 9">DSM 3222</strain>
    </source>
</reference>
<dbReference type="STRING" id="36849.OXPF_32540"/>
<dbReference type="RefSeq" id="WP_083480001.1">
    <property type="nucleotide sequence ID" value="NZ_LKET01000041.1"/>
</dbReference>
<dbReference type="AlphaFoldDB" id="A0A0N8NSX4"/>
<feature type="transmembrane region" description="Helical" evidence="6">
    <location>
        <begin position="645"/>
        <end position="664"/>
    </location>
</feature>
<comment type="caution">
    <text evidence="8">The sequence shown here is derived from an EMBL/GenBank/DDBJ whole genome shotgun (WGS) entry which is preliminary data.</text>
</comment>
<evidence type="ECO:0000256" key="4">
    <source>
        <dbReference type="ARBA" id="ARBA00022989"/>
    </source>
</evidence>
<proteinExistence type="predicted"/>
<feature type="domain" description="ABC3 transporter permease C-terminal" evidence="7">
    <location>
        <begin position="648"/>
        <end position="762"/>
    </location>
</feature>
<gene>
    <name evidence="8" type="ORF">OXPF_32540</name>
</gene>